<dbReference type="EMBL" id="FOQK01000014">
    <property type="protein sequence ID" value="SFI08569.1"/>
    <property type="molecule type" value="Genomic_DNA"/>
</dbReference>
<dbReference type="Gene3D" id="1.20.120.160">
    <property type="entry name" value="HPT domain"/>
    <property type="match status" value="1"/>
</dbReference>
<evidence type="ECO:0000313" key="2">
    <source>
        <dbReference type="Proteomes" id="UP000183639"/>
    </source>
</evidence>
<dbReference type="RefSeq" id="WP_256211333.1">
    <property type="nucleotide sequence ID" value="NZ_FOQK01000014.1"/>
</dbReference>
<proteinExistence type="predicted"/>
<dbReference type="SUPFAM" id="SSF47226">
    <property type="entry name" value="Histidine-containing phosphotransfer domain, HPT domain"/>
    <property type="match status" value="1"/>
</dbReference>
<sequence>MEQMQIKATLKQAGVDYDKGLERFMGNVALYHKFLLKFLVDGSYADFVKELAAGDLVLAEKSVHTLKGTSGNLSLMRLFEAADATVQAIRTGQGSEEIKELAEKVGESYEETCQAIRLSIGE</sequence>
<dbReference type="AlphaFoldDB" id="A0A1I3FBK5"/>
<accession>A0A1I3FBK5</accession>
<dbReference type="InterPro" id="IPR036641">
    <property type="entry name" value="HPT_dom_sf"/>
</dbReference>
<dbReference type="Proteomes" id="UP000183639">
    <property type="component" value="Unassembled WGS sequence"/>
</dbReference>
<organism evidence="1 2">
    <name type="scientific">Selenomonas ruminantium</name>
    <dbReference type="NCBI Taxonomy" id="971"/>
    <lineage>
        <taxon>Bacteria</taxon>
        <taxon>Bacillati</taxon>
        <taxon>Bacillota</taxon>
        <taxon>Negativicutes</taxon>
        <taxon>Selenomonadales</taxon>
        <taxon>Selenomonadaceae</taxon>
        <taxon>Selenomonas</taxon>
    </lineage>
</organism>
<gene>
    <name evidence="1" type="ORF">SAMN04487861_1148</name>
</gene>
<reference evidence="1 2" key="1">
    <citation type="submission" date="2016-10" db="EMBL/GenBank/DDBJ databases">
        <authorList>
            <person name="de Groot N.N."/>
        </authorList>
    </citation>
    <scope>NUCLEOTIDE SEQUENCE [LARGE SCALE GENOMIC DNA]</scope>
    <source>
        <strain evidence="1 2">Z108</strain>
    </source>
</reference>
<name>A0A1I3FBK5_SELRU</name>
<dbReference type="GO" id="GO:0000160">
    <property type="term" value="P:phosphorelay signal transduction system"/>
    <property type="evidence" value="ECO:0007669"/>
    <property type="project" value="InterPro"/>
</dbReference>
<protein>
    <submittedName>
        <fullName evidence="1">Hpt domain-containing protein</fullName>
    </submittedName>
</protein>
<evidence type="ECO:0000313" key="1">
    <source>
        <dbReference type="EMBL" id="SFI08569.1"/>
    </source>
</evidence>